<evidence type="ECO:0008006" key="3">
    <source>
        <dbReference type="Google" id="ProtNLM"/>
    </source>
</evidence>
<protein>
    <recommendedName>
        <fullName evidence="3">NAD(P)-binding protein</fullName>
    </recommendedName>
</protein>
<dbReference type="PRINTS" id="PR00081">
    <property type="entry name" value="GDHRDH"/>
</dbReference>
<dbReference type="OrthoDB" id="9876299at2759"/>
<dbReference type="RefSeq" id="XP_046040671.1">
    <property type="nucleotide sequence ID" value="XM_046196541.1"/>
</dbReference>
<accession>A0A9P9FXL2</accession>
<dbReference type="InterPro" id="IPR052184">
    <property type="entry name" value="SDR_enzymes"/>
</dbReference>
<organism evidence="1 2">
    <name type="scientific">Fusarium redolens</name>
    <dbReference type="NCBI Taxonomy" id="48865"/>
    <lineage>
        <taxon>Eukaryota</taxon>
        <taxon>Fungi</taxon>
        <taxon>Dikarya</taxon>
        <taxon>Ascomycota</taxon>
        <taxon>Pezizomycotina</taxon>
        <taxon>Sordariomycetes</taxon>
        <taxon>Hypocreomycetidae</taxon>
        <taxon>Hypocreales</taxon>
        <taxon>Nectriaceae</taxon>
        <taxon>Fusarium</taxon>
        <taxon>Fusarium redolens species complex</taxon>
    </lineage>
</organism>
<dbReference type="SUPFAM" id="SSF51735">
    <property type="entry name" value="NAD(P)-binding Rossmann-fold domains"/>
    <property type="match status" value="1"/>
</dbReference>
<gene>
    <name evidence="1" type="ORF">BKA55DRAFT_600532</name>
</gene>
<dbReference type="EMBL" id="JAGMUX010000049">
    <property type="protein sequence ID" value="KAH7202859.1"/>
    <property type="molecule type" value="Genomic_DNA"/>
</dbReference>
<dbReference type="InterPro" id="IPR002347">
    <property type="entry name" value="SDR_fam"/>
</dbReference>
<dbReference type="AlphaFoldDB" id="A0A9P9FXL2"/>
<dbReference type="PANTHER" id="PTHR45458:SF1">
    <property type="entry name" value="SHORT CHAIN DEHYDROGENASE"/>
    <property type="match status" value="1"/>
</dbReference>
<evidence type="ECO:0000313" key="2">
    <source>
        <dbReference type="Proteomes" id="UP000720189"/>
    </source>
</evidence>
<comment type="caution">
    <text evidence="1">The sequence shown here is derived from an EMBL/GenBank/DDBJ whole genome shotgun (WGS) entry which is preliminary data.</text>
</comment>
<dbReference type="InterPro" id="IPR036291">
    <property type="entry name" value="NAD(P)-bd_dom_sf"/>
</dbReference>
<name>A0A9P9FXL2_FUSRE</name>
<keyword evidence="2" id="KW-1185">Reference proteome</keyword>
<sequence length="190" mass="20284">MASTRNTVWVVTGGNRGIGLGLVKALLARPSITVIATVRNKQARSAIRSAVADLPKGDGTAFSIIQLNFATALGPKQIRNAFNINHVDLSALNVVNVSSSVSYISYYEVIAGIYRPSKAALNWLMRAPYLQNKGLIAFALYPGFITTDIGKSAAINVKGAVKGSLKIIDSATREAVSGKFVSYKGQELPW</sequence>
<evidence type="ECO:0000313" key="1">
    <source>
        <dbReference type="EMBL" id="KAH7202859.1"/>
    </source>
</evidence>
<reference evidence="1" key="1">
    <citation type="journal article" date="2021" name="Nat. Commun.">
        <title>Genetic determinants of endophytism in the Arabidopsis root mycobiome.</title>
        <authorList>
            <person name="Mesny F."/>
            <person name="Miyauchi S."/>
            <person name="Thiergart T."/>
            <person name="Pickel B."/>
            <person name="Atanasova L."/>
            <person name="Karlsson M."/>
            <person name="Huettel B."/>
            <person name="Barry K.W."/>
            <person name="Haridas S."/>
            <person name="Chen C."/>
            <person name="Bauer D."/>
            <person name="Andreopoulos W."/>
            <person name="Pangilinan J."/>
            <person name="LaButti K."/>
            <person name="Riley R."/>
            <person name="Lipzen A."/>
            <person name="Clum A."/>
            <person name="Drula E."/>
            <person name="Henrissat B."/>
            <person name="Kohler A."/>
            <person name="Grigoriev I.V."/>
            <person name="Martin F.M."/>
            <person name="Hacquard S."/>
        </authorList>
    </citation>
    <scope>NUCLEOTIDE SEQUENCE</scope>
    <source>
        <strain evidence="1">MPI-CAGE-AT-0023</strain>
    </source>
</reference>
<dbReference type="GO" id="GO:0016616">
    <property type="term" value="F:oxidoreductase activity, acting on the CH-OH group of donors, NAD or NADP as acceptor"/>
    <property type="evidence" value="ECO:0007669"/>
    <property type="project" value="TreeGrafter"/>
</dbReference>
<dbReference type="Proteomes" id="UP000720189">
    <property type="component" value="Unassembled WGS sequence"/>
</dbReference>
<dbReference type="Gene3D" id="3.40.50.720">
    <property type="entry name" value="NAD(P)-binding Rossmann-like Domain"/>
    <property type="match status" value="2"/>
</dbReference>
<dbReference type="PANTHER" id="PTHR45458">
    <property type="entry name" value="SHORT-CHAIN DEHYDROGENASE/REDUCTASE SDR"/>
    <property type="match status" value="1"/>
</dbReference>
<proteinExistence type="predicted"/>
<dbReference type="GeneID" id="70226495"/>